<evidence type="ECO:0000313" key="3">
    <source>
        <dbReference type="EMBL" id="ELP89372.1"/>
    </source>
</evidence>
<dbReference type="RefSeq" id="XP_004256143.1">
    <property type="nucleotide sequence ID" value="XM_004256095.1"/>
</dbReference>
<feature type="domain" description="EGF-like" evidence="2">
    <location>
        <begin position="118"/>
        <end position="153"/>
    </location>
</feature>
<keyword evidence="1" id="KW-0472">Membrane</keyword>
<evidence type="ECO:0000259" key="2">
    <source>
        <dbReference type="SMART" id="SM00181"/>
    </source>
</evidence>
<accession>L7FNZ4</accession>
<feature type="domain" description="EGF-like" evidence="2">
    <location>
        <begin position="300"/>
        <end position="335"/>
    </location>
</feature>
<dbReference type="AlphaFoldDB" id="L7FNZ4"/>
<feature type="domain" description="EGF-like" evidence="2">
    <location>
        <begin position="81"/>
        <end position="117"/>
    </location>
</feature>
<evidence type="ECO:0000313" key="4">
    <source>
        <dbReference type="Proteomes" id="UP000014680"/>
    </source>
</evidence>
<feature type="domain" description="EGF-like" evidence="2">
    <location>
        <begin position="265"/>
        <end position="299"/>
    </location>
</feature>
<dbReference type="SUPFAM" id="SSF57184">
    <property type="entry name" value="Growth factor receptor domain"/>
    <property type="match status" value="3"/>
</dbReference>
<dbReference type="Proteomes" id="UP000014680">
    <property type="component" value="Unassembled WGS sequence"/>
</dbReference>
<dbReference type="Gene3D" id="2.10.220.10">
    <property type="entry name" value="Hormone Receptor, Insulin-like Growth Factor Receptor 1, Chain A, domain 2"/>
    <property type="match status" value="1"/>
</dbReference>
<keyword evidence="1" id="KW-0812">Transmembrane</keyword>
<dbReference type="InterPro" id="IPR009030">
    <property type="entry name" value="Growth_fac_rcpt_cys_sf"/>
</dbReference>
<dbReference type="OrthoDB" id="19903at2759"/>
<keyword evidence="4" id="KW-1185">Reference proteome</keyword>
<organism evidence="3 4">
    <name type="scientific">Entamoeba invadens IP1</name>
    <dbReference type="NCBI Taxonomy" id="370355"/>
    <lineage>
        <taxon>Eukaryota</taxon>
        <taxon>Amoebozoa</taxon>
        <taxon>Evosea</taxon>
        <taxon>Archamoebae</taxon>
        <taxon>Mastigamoebida</taxon>
        <taxon>Entamoebidae</taxon>
        <taxon>Entamoeba</taxon>
    </lineage>
</organism>
<dbReference type="SMART" id="SM00261">
    <property type="entry name" value="FU"/>
    <property type="match status" value="6"/>
</dbReference>
<dbReference type="EMBL" id="KB206632">
    <property type="protein sequence ID" value="ELP89372.1"/>
    <property type="molecule type" value="Genomic_DNA"/>
</dbReference>
<evidence type="ECO:0000256" key="1">
    <source>
        <dbReference type="SAM" id="Phobius"/>
    </source>
</evidence>
<dbReference type="GeneID" id="14888356"/>
<gene>
    <name evidence="3" type="ORF">EIN_293410</name>
</gene>
<proteinExistence type="predicted"/>
<feature type="transmembrane region" description="Helical" evidence="1">
    <location>
        <begin position="517"/>
        <end position="536"/>
    </location>
</feature>
<dbReference type="KEGG" id="eiv:EIN_293410"/>
<sequence length="541" mass="58946">MVIVFQCLSCASFDPNCETCSSSSSRNCTKCKSNMYPDTSTGKCQTCDTSCGGSCDTTNKICTNCVSGKVFNEPKGKMCIDCSTFDANCVECALNGERMCVKCRENSGFYLLNGNCVACDSTCKPNTCDSTSGICSQCLVNYTITSPISKVCVEYSEFDSNCKICASDFTRKCELCSSGKYPKPSENYKCGNCDPTCGRQCNGSTGACIGCSSNYVFLTTNSLICDSCATFDSNCLTCDSKYQRKCSVCKTSGMYPSESTYTCVSCDATCNGNCDQTTGKCTGCINNYVFEATKSRVCVACKLFDPSCKTCSSDYNRKCVECENGFYPNDSGICVQCNTTITNCKSCNPRENICLSCQDPYYLFNQTCLSCASGSYKNTETSCEKCYIGTPNCQICTTKTVGIPVCSTCFSPFEIKSQTNICGFCETNTFYNTTKKKCENNGIGCSAALNHENCLRCSDGYYLSNNKCVSATKCVDKSTLSKVSCDCSYQISVGSDCQSNVSNANIRKTTKPKRNAFNVKIIMLLMIIFVKLLRIYKLEKM</sequence>
<feature type="domain" description="EGF-like" evidence="2">
    <location>
        <begin position="192"/>
        <end position="226"/>
    </location>
</feature>
<dbReference type="InterPro" id="IPR006212">
    <property type="entry name" value="Furin_repeat"/>
</dbReference>
<dbReference type="SMART" id="SM00181">
    <property type="entry name" value="EGF"/>
    <property type="match status" value="9"/>
</dbReference>
<dbReference type="OMA" id="ECCITSC"/>
<keyword evidence="1" id="KW-1133">Transmembrane helix</keyword>
<dbReference type="InterPro" id="IPR000742">
    <property type="entry name" value="EGF"/>
</dbReference>
<feature type="domain" description="EGF-like" evidence="2">
    <location>
        <begin position="424"/>
        <end position="469"/>
    </location>
</feature>
<dbReference type="InterPro" id="IPR053215">
    <property type="entry name" value="TKL_Ser/Thr_kinase"/>
</dbReference>
<feature type="domain" description="EGF-like" evidence="2">
    <location>
        <begin position="9"/>
        <end position="45"/>
    </location>
</feature>
<reference evidence="3 4" key="1">
    <citation type="submission" date="2012-10" db="EMBL/GenBank/DDBJ databases">
        <authorList>
            <person name="Zafar N."/>
            <person name="Inman J."/>
            <person name="Hall N."/>
            <person name="Lorenzi H."/>
            <person name="Caler E."/>
        </authorList>
    </citation>
    <scope>NUCLEOTIDE SEQUENCE [LARGE SCALE GENOMIC DNA]</scope>
    <source>
        <strain evidence="3 4">IP1</strain>
    </source>
</reference>
<feature type="domain" description="EGF-like" evidence="2">
    <location>
        <begin position="227"/>
        <end position="264"/>
    </location>
</feature>
<name>L7FNZ4_ENTIV</name>
<dbReference type="PANTHER" id="PTHR45756">
    <property type="entry name" value="PALMITOYLTRANSFERASE"/>
    <property type="match status" value="1"/>
</dbReference>
<protein>
    <recommendedName>
        <fullName evidence="2">EGF-like domain-containing protein</fullName>
    </recommendedName>
</protein>
<dbReference type="PANTHER" id="PTHR45756:SF1">
    <property type="entry name" value="PROTEIN KINASE DOMAIN CONTAINING PROTEIN"/>
    <property type="match status" value="1"/>
</dbReference>
<feature type="domain" description="EGF-like" evidence="2">
    <location>
        <begin position="336"/>
        <end position="369"/>
    </location>
</feature>
<dbReference type="VEuPathDB" id="AmoebaDB:EIN_293410"/>